<name>A0AAV4U145_CAEEX</name>
<reference evidence="1 2" key="1">
    <citation type="submission" date="2021-06" db="EMBL/GenBank/DDBJ databases">
        <title>Caerostris extrusa draft genome.</title>
        <authorList>
            <person name="Kono N."/>
            <person name="Arakawa K."/>
        </authorList>
    </citation>
    <scope>NUCLEOTIDE SEQUENCE [LARGE SCALE GENOMIC DNA]</scope>
</reference>
<dbReference type="Proteomes" id="UP001054945">
    <property type="component" value="Unassembled WGS sequence"/>
</dbReference>
<accession>A0AAV4U145</accession>
<keyword evidence="2" id="KW-1185">Reference proteome</keyword>
<sequence length="82" mass="9404">MNQEKQMHVRWHHLLTGKDEYLFAVFCPVSPMDAPPPINPSDLSQKHPRLSFARQTIPLGCDVTGGTCCFRQWRVGFLGHRN</sequence>
<comment type="caution">
    <text evidence="1">The sequence shown here is derived from an EMBL/GenBank/DDBJ whole genome shotgun (WGS) entry which is preliminary data.</text>
</comment>
<evidence type="ECO:0000313" key="2">
    <source>
        <dbReference type="Proteomes" id="UP001054945"/>
    </source>
</evidence>
<organism evidence="1 2">
    <name type="scientific">Caerostris extrusa</name>
    <name type="common">Bark spider</name>
    <name type="synonym">Caerostris bankana</name>
    <dbReference type="NCBI Taxonomy" id="172846"/>
    <lineage>
        <taxon>Eukaryota</taxon>
        <taxon>Metazoa</taxon>
        <taxon>Ecdysozoa</taxon>
        <taxon>Arthropoda</taxon>
        <taxon>Chelicerata</taxon>
        <taxon>Arachnida</taxon>
        <taxon>Araneae</taxon>
        <taxon>Araneomorphae</taxon>
        <taxon>Entelegynae</taxon>
        <taxon>Araneoidea</taxon>
        <taxon>Araneidae</taxon>
        <taxon>Caerostris</taxon>
    </lineage>
</organism>
<evidence type="ECO:0000313" key="1">
    <source>
        <dbReference type="EMBL" id="GIY51444.1"/>
    </source>
</evidence>
<gene>
    <name evidence="1" type="ORF">CEXT_237151</name>
</gene>
<protein>
    <submittedName>
        <fullName evidence="1">Uncharacterized protein</fullName>
    </submittedName>
</protein>
<dbReference type="EMBL" id="BPLR01012108">
    <property type="protein sequence ID" value="GIY51444.1"/>
    <property type="molecule type" value="Genomic_DNA"/>
</dbReference>
<proteinExistence type="predicted"/>
<dbReference type="AlphaFoldDB" id="A0AAV4U145"/>